<evidence type="ECO:0000256" key="2">
    <source>
        <dbReference type="ARBA" id="ARBA00022737"/>
    </source>
</evidence>
<evidence type="ECO:0000256" key="1">
    <source>
        <dbReference type="ARBA" id="ARBA00022574"/>
    </source>
</evidence>
<dbReference type="GO" id="GO:0008017">
    <property type="term" value="F:microtubule binding"/>
    <property type="evidence" value="ECO:0007669"/>
    <property type="project" value="TreeGrafter"/>
</dbReference>
<dbReference type="InterPro" id="IPR001680">
    <property type="entry name" value="WD40_rpt"/>
</dbReference>
<dbReference type="Gene3D" id="1.10.238.10">
    <property type="entry name" value="EF-hand"/>
    <property type="match status" value="1"/>
</dbReference>
<dbReference type="InterPro" id="IPR002048">
    <property type="entry name" value="EF_hand_dom"/>
</dbReference>
<comment type="caution">
    <text evidence="6">The sequence shown here is derived from an EMBL/GenBank/DDBJ whole genome shotgun (WGS) entry which is preliminary data.</text>
</comment>
<proteinExistence type="predicted"/>
<dbReference type="InterPro" id="IPR036322">
    <property type="entry name" value="WD40_repeat_dom_sf"/>
</dbReference>
<evidence type="ECO:0000313" key="7">
    <source>
        <dbReference type="Proteomes" id="UP000476176"/>
    </source>
</evidence>
<dbReference type="Pfam" id="PF23409">
    <property type="entry name" value="Beta-prop_EML"/>
    <property type="match status" value="1"/>
</dbReference>
<evidence type="ECO:0000259" key="5">
    <source>
        <dbReference type="PROSITE" id="PS50222"/>
    </source>
</evidence>
<dbReference type="PROSITE" id="PS50222">
    <property type="entry name" value="EF_HAND_2"/>
    <property type="match status" value="1"/>
</dbReference>
<dbReference type="InterPro" id="IPR055439">
    <property type="entry name" value="Beta-prop_EML_1st"/>
</dbReference>
<keyword evidence="2" id="KW-0677">Repeat</keyword>
<dbReference type="Pfam" id="PF03451">
    <property type="entry name" value="HELP"/>
    <property type="match status" value="1"/>
</dbReference>
<evidence type="ECO:0000256" key="4">
    <source>
        <dbReference type="PROSITE-ProRule" id="PRU00221"/>
    </source>
</evidence>
<feature type="repeat" description="WD" evidence="4">
    <location>
        <begin position="579"/>
        <end position="609"/>
    </location>
</feature>
<dbReference type="GO" id="GO:0005509">
    <property type="term" value="F:calcium ion binding"/>
    <property type="evidence" value="ECO:0007669"/>
    <property type="project" value="InterPro"/>
</dbReference>
<dbReference type="PROSITE" id="PS50294">
    <property type="entry name" value="WD_REPEATS_REGION"/>
    <property type="match status" value="1"/>
</dbReference>
<dbReference type="InterPro" id="IPR018247">
    <property type="entry name" value="EF_Hand_1_Ca_BS"/>
</dbReference>
<dbReference type="SUPFAM" id="SSF50978">
    <property type="entry name" value="WD40 repeat-like"/>
    <property type="match status" value="1"/>
</dbReference>
<gene>
    <name evidence="6" type="ORF">PF004_g7171</name>
</gene>
<dbReference type="PROSITE" id="PS00018">
    <property type="entry name" value="EF_HAND_1"/>
    <property type="match status" value="1"/>
</dbReference>
<accession>A0A6G0PAU6</accession>
<dbReference type="PANTHER" id="PTHR13720">
    <property type="entry name" value="WD-40 REPEAT PROTEIN"/>
    <property type="match status" value="1"/>
</dbReference>
<evidence type="ECO:0000313" key="6">
    <source>
        <dbReference type="EMBL" id="KAE9241184.1"/>
    </source>
</evidence>
<evidence type="ECO:0000256" key="3">
    <source>
        <dbReference type="ARBA" id="ARBA00022837"/>
    </source>
</evidence>
<keyword evidence="1 4" id="KW-0853">WD repeat</keyword>
<feature type="domain" description="EF-hand" evidence="5">
    <location>
        <begin position="177"/>
        <end position="212"/>
    </location>
</feature>
<dbReference type="Proteomes" id="UP000476176">
    <property type="component" value="Unassembled WGS sequence"/>
</dbReference>
<keyword evidence="3" id="KW-0106">Calcium</keyword>
<sequence>MLLDKKELSPPHNAYTTLYHTPLDKSQIEVGERVRSIVVSMGNALLLAAVKDRQAVALADAILPFDNLRVHEVETFWRAFYDSATSFALSKSQLRSICCRAVAGGVSSLQGSNARVAEYADAAFDLFADPFMQRRWQQLQPGARAMQSQQYANASDSLAAIDALEFLSAIAFIAAIPLDEKIDLLFDSWDMSEDGALDLDEFTISLKSTLSGLAKIIQPVAPSLATRATDVDPVVDEEEIIILAESNFREIANCGGAVSKEKATEQESVTITCEQFREFCMKNKRAKELFDLFDVADASPEHGGAGGGDAGGLMESAETAELVAKLDRHSDPSESTTAVGVSVDALQDDVGDMFLAVKPWIGAIVAPSKIPPLSKGAPLVSVQLDWIFGYSAQDCKNNVRFASITTGAKAGRFEEIVYPAAAACVVLNTKTMKQRHHLAHTDDVLSLCLHPRLSLAASGEIGKQPKIIVWDLESMEAQCIMQGFHKRGILQLAFLTPEMLVSIGGDDEHSIAVYESANNWKSALLKIAVKGNKAAPFHITTNPRMPSEFVTCGQKYIEFWSLEGKTLVSKKGRQLTNVVKAHEGAITALSYSAGLLLSGGRDGQITQWDDKLKQKIDSRWHPSIGNL</sequence>
<dbReference type="PANTHER" id="PTHR13720:SF33">
    <property type="entry name" value="HELP DOMAIN-CONTAINING PROTEIN"/>
    <property type="match status" value="1"/>
</dbReference>
<protein>
    <recommendedName>
        <fullName evidence="5">EF-hand domain-containing protein</fullName>
    </recommendedName>
</protein>
<dbReference type="SMART" id="SM00320">
    <property type="entry name" value="WD40"/>
    <property type="match status" value="4"/>
</dbReference>
<dbReference type="InterPro" id="IPR015943">
    <property type="entry name" value="WD40/YVTN_repeat-like_dom_sf"/>
</dbReference>
<reference evidence="6 7" key="1">
    <citation type="submission" date="2018-09" db="EMBL/GenBank/DDBJ databases">
        <title>Genomic investigation of the strawberry pathogen Phytophthora fragariae indicates pathogenicity is determined by transcriptional variation in three key races.</title>
        <authorList>
            <person name="Adams T.M."/>
            <person name="Armitage A.D."/>
            <person name="Sobczyk M.K."/>
            <person name="Bates H.J."/>
            <person name="Dunwell J.M."/>
            <person name="Nellist C.F."/>
            <person name="Harrison R.J."/>
        </authorList>
    </citation>
    <scope>NUCLEOTIDE SEQUENCE [LARGE SCALE GENOMIC DNA]</scope>
    <source>
        <strain evidence="6 7">BC-23</strain>
    </source>
</reference>
<dbReference type="InterPro" id="IPR005108">
    <property type="entry name" value="HELP"/>
</dbReference>
<dbReference type="InterPro" id="IPR011992">
    <property type="entry name" value="EF-hand-dom_pair"/>
</dbReference>
<dbReference type="Gene3D" id="2.130.10.10">
    <property type="entry name" value="YVTN repeat-like/Quinoprotein amine dehydrogenase"/>
    <property type="match status" value="2"/>
</dbReference>
<organism evidence="6 7">
    <name type="scientific">Phytophthora fragariae</name>
    <dbReference type="NCBI Taxonomy" id="53985"/>
    <lineage>
        <taxon>Eukaryota</taxon>
        <taxon>Sar</taxon>
        <taxon>Stramenopiles</taxon>
        <taxon>Oomycota</taxon>
        <taxon>Peronosporomycetes</taxon>
        <taxon>Peronosporales</taxon>
        <taxon>Peronosporaceae</taxon>
        <taxon>Phytophthora</taxon>
    </lineage>
</organism>
<dbReference type="PROSITE" id="PS50082">
    <property type="entry name" value="WD_REPEATS_2"/>
    <property type="match status" value="1"/>
</dbReference>
<dbReference type="InterPro" id="IPR050630">
    <property type="entry name" value="WD_repeat_EMAP"/>
</dbReference>
<name>A0A6G0PAU6_9STRA</name>
<dbReference type="EMBL" id="QXGC01000305">
    <property type="protein sequence ID" value="KAE9241184.1"/>
    <property type="molecule type" value="Genomic_DNA"/>
</dbReference>
<dbReference type="AlphaFoldDB" id="A0A6G0PAU6"/>
<dbReference type="SUPFAM" id="SSF47473">
    <property type="entry name" value="EF-hand"/>
    <property type="match status" value="1"/>
</dbReference>